<feature type="transmembrane region" description="Helical" evidence="7">
    <location>
        <begin position="236"/>
        <end position="257"/>
    </location>
</feature>
<name>A0A1Y5THR0_9RHOB</name>
<dbReference type="Proteomes" id="UP000193862">
    <property type="component" value="Unassembled WGS sequence"/>
</dbReference>
<evidence type="ECO:0000256" key="2">
    <source>
        <dbReference type="ARBA" id="ARBA00022448"/>
    </source>
</evidence>
<dbReference type="OrthoDB" id="9815445at2"/>
<evidence type="ECO:0000256" key="3">
    <source>
        <dbReference type="ARBA" id="ARBA00022475"/>
    </source>
</evidence>
<proteinExistence type="inferred from homology"/>
<keyword evidence="4 7" id="KW-0812">Transmembrane</keyword>
<keyword evidence="10" id="KW-1185">Reference proteome</keyword>
<feature type="domain" description="ABC transmembrane type-1" evidence="8">
    <location>
        <begin position="65"/>
        <end position="257"/>
    </location>
</feature>
<dbReference type="Gene3D" id="1.10.3720.10">
    <property type="entry name" value="MetI-like"/>
    <property type="match status" value="1"/>
</dbReference>
<evidence type="ECO:0000313" key="9">
    <source>
        <dbReference type="EMBL" id="SLN64224.1"/>
    </source>
</evidence>
<dbReference type="Pfam" id="PF00528">
    <property type="entry name" value="BPD_transp_1"/>
    <property type="match status" value="1"/>
</dbReference>
<dbReference type="AlphaFoldDB" id="A0A1Y5THR0"/>
<evidence type="ECO:0000259" key="8">
    <source>
        <dbReference type="PROSITE" id="PS50928"/>
    </source>
</evidence>
<evidence type="ECO:0000313" key="10">
    <source>
        <dbReference type="Proteomes" id="UP000193862"/>
    </source>
</evidence>
<feature type="transmembrane region" description="Helical" evidence="7">
    <location>
        <begin position="102"/>
        <end position="124"/>
    </location>
</feature>
<dbReference type="PROSITE" id="PS50928">
    <property type="entry name" value="ABC_TM1"/>
    <property type="match status" value="1"/>
</dbReference>
<protein>
    <submittedName>
        <fullName evidence="9">Inner membrane ABC transporter permease protein YcjP</fullName>
    </submittedName>
</protein>
<dbReference type="InterPro" id="IPR050901">
    <property type="entry name" value="BP-dep_ABC_trans_perm"/>
</dbReference>
<comment type="subcellular location">
    <subcellularLocation>
        <location evidence="1 7">Cell membrane</location>
        <topology evidence="1 7">Multi-pass membrane protein</topology>
    </subcellularLocation>
</comment>
<dbReference type="EMBL" id="FWFS01000011">
    <property type="protein sequence ID" value="SLN64224.1"/>
    <property type="molecule type" value="Genomic_DNA"/>
</dbReference>
<evidence type="ECO:0000256" key="7">
    <source>
        <dbReference type="RuleBase" id="RU363032"/>
    </source>
</evidence>
<reference evidence="9 10" key="1">
    <citation type="submission" date="2017-03" db="EMBL/GenBank/DDBJ databases">
        <authorList>
            <person name="Afonso C.L."/>
            <person name="Miller P.J."/>
            <person name="Scott M.A."/>
            <person name="Spackman E."/>
            <person name="Goraichik I."/>
            <person name="Dimitrov K.M."/>
            <person name="Suarez D.L."/>
            <person name="Swayne D.E."/>
        </authorList>
    </citation>
    <scope>NUCLEOTIDE SEQUENCE [LARGE SCALE GENOMIC DNA]</scope>
    <source>
        <strain evidence="9 10">CECT 8620</strain>
    </source>
</reference>
<feature type="transmembrane region" description="Helical" evidence="7">
    <location>
        <begin position="7"/>
        <end position="27"/>
    </location>
</feature>
<organism evidence="9 10">
    <name type="scientific">Aquimixticola soesokkakensis</name>
    <dbReference type="NCBI Taxonomy" id="1519096"/>
    <lineage>
        <taxon>Bacteria</taxon>
        <taxon>Pseudomonadati</taxon>
        <taxon>Pseudomonadota</taxon>
        <taxon>Alphaproteobacteria</taxon>
        <taxon>Rhodobacterales</taxon>
        <taxon>Paracoccaceae</taxon>
        <taxon>Aquimixticola</taxon>
    </lineage>
</organism>
<keyword evidence="5 7" id="KW-1133">Transmembrane helix</keyword>
<dbReference type="GO" id="GO:0055085">
    <property type="term" value="P:transmembrane transport"/>
    <property type="evidence" value="ECO:0007669"/>
    <property type="project" value="InterPro"/>
</dbReference>
<keyword evidence="6 7" id="KW-0472">Membrane</keyword>
<keyword evidence="2 7" id="KW-0813">Transport</keyword>
<dbReference type="RefSeq" id="WP_085837753.1">
    <property type="nucleotide sequence ID" value="NZ_FWFS01000011.1"/>
</dbReference>
<sequence>MARKYGLLALAVVILSIYLFPVYWMYITALKTGTEIFANPPTFWPRDPQVQIVEVWTRLRMDVYLRNSLLIAGGVTLIVALLGTGCAYVLARIRNRWMDGVLFGVLMMQVLPSSLMITPIFVAFNQMGLLEYPRLSVVLAQAAKVMPLYIVLVRATFLQVPRELEEAALVDGNSRIGAFTSIIVPLARNGILVTSVLIFLQSFGEYVYSRSLISERALQPATVGLQSFMGPNSSDWAGVMTYSAIYVTPILIVFVLLQRQIVSGLTSGALK</sequence>
<dbReference type="PANTHER" id="PTHR32243:SF18">
    <property type="entry name" value="INNER MEMBRANE ABC TRANSPORTER PERMEASE PROTEIN YCJP"/>
    <property type="match status" value="1"/>
</dbReference>
<dbReference type="InterPro" id="IPR000515">
    <property type="entry name" value="MetI-like"/>
</dbReference>
<feature type="transmembrane region" description="Helical" evidence="7">
    <location>
        <begin position="69"/>
        <end position="90"/>
    </location>
</feature>
<feature type="transmembrane region" description="Helical" evidence="7">
    <location>
        <begin position="136"/>
        <end position="157"/>
    </location>
</feature>
<dbReference type="CDD" id="cd06261">
    <property type="entry name" value="TM_PBP2"/>
    <property type="match status" value="1"/>
</dbReference>
<comment type="similarity">
    <text evidence="7">Belongs to the binding-protein-dependent transport system permease family.</text>
</comment>
<feature type="transmembrane region" description="Helical" evidence="7">
    <location>
        <begin position="178"/>
        <end position="200"/>
    </location>
</feature>
<evidence type="ECO:0000256" key="4">
    <source>
        <dbReference type="ARBA" id="ARBA00022692"/>
    </source>
</evidence>
<evidence type="ECO:0000256" key="6">
    <source>
        <dbReference type="ARBA" id="ARBA00023136"/>
    </source>
</evidence>
<accession>A0A1Y5THR0</accession>
<keyword evidence="3" id="KW-1003">Cell membrane</keyword>
<dbReference type="GO" id="GO:0005886">
    <property type="term" value="C:plasma membrane"/>
    <property type="evidence" value="ECO:0007669"/>
    <property type="project" value="UniProtKB-SubCell"/>
</dbReference>
<dbReference type="InterPro" id="IPR035906">
    <property type="entry name" value="MetI-like_sf"/>
</dbReference>
<dbReference type="PANTHER" id="PTHR32243">
    <property type="entry name" value="MALTOSE TRANSPORT SYSTEM PERMEASE-RELATED"/>
    <property type="match status" value="1"/>
</dbReference>
<dbReference type="SUPFAM" id="SSF161098">
    <property type="entry name" value="MetI-like"/>
    <property type="match status" value="1"/>
</dbReference>
<evidence type="ECO:0000256" key="1">
    <source>
        <dbReference type="ARBA" id="ARBA00004651"/>
    </source>
</evidence>
<evidence type="ECO:0000256" key="5">
    <source>
        <dbReference type="ARBA" id="ARBA00022989"/>
    </source>
</evidence>
<gene>
    <name evidence="9" type="primary">ycjP</name>
    <name evidence="9" type="ORF">AQS8620_02956</name>
</gene>